<name>W4K4Q3_HETIT</name>
<dbReference type="KEGG" id="hir:HETIRDRAFT_435222"/>
<dbReference type="HOGENOM" id="CLU_1190044_0_0_1"/>
<evidence type="ECO:0000313" key="2">
    <source>
        <dbReference type="EMBL" id="ETW80041.1"/>
    </source>
</evidence>
<organism evidence="2 3">
    <name type="scientific">Heterobasidion irregulare (strain TC 32-1)</name>
    <dbReference type="NCBI Taxonomy" id="747525"/>
    <lineage>
        <taxon>Eukaryota</taxon>
        <taxon>Fungi</taxon>
        <taxon>Dikarya</taxon>
        <taxon>Basidiomycota</taxon>
        <taxon>Agaricomycotina</taxon>
        <taxon>Agaricomycetes</taxon>
        <taxon>Russulales</taxon>
        <taxon>Bondarzewiaceae</taxon>
        <taxon>Heterobasidion</taxon>
        <taxon>Heterobasidion annosum species complex</taxon>
    </lineage>
</organism>
<gene>
    <name evidence="2" type="ORF">HETIRDRAFT_435222</name>
</gene>
<evidence type="ECO:0000313" key="3">
    <source>
        <dbReference type="Proteomes" id="UP000030671"/>
    </source>
</evidence>
<sequence length="233" mass="25910">MPARASDDPVRTIHQAANKEPARSRLAAALSVSVSATTAEPHTACPFRTIYKADSPPAPLRTRTCPSPTTGHCSVVLGCHRPPHHARPSYRSIDDRTTTDLRTPAADPRQCTAIRFCARMCTHVRCICKQVAPSTVPASDEREDRLHPSQIVPTYLHTYTAPAAHRTPEPTRARRRPATARHRHTPTDADRHHTGPPDRDRPHPAVPSRPHTAYRTLHIGLYRRPPHIATHHT</sequence>
<feature type="compositionally biased region" description="Basic and acidic residues" evidence="1">
    <location>
        <begin position="1"/>
        <end position="11"/>
    </location>
</feature>
<proteinExistence type="predicted"/>
<protein>
    <submittedName>
        <fullName evidence="2">Uncharacterized protein</fullName>
    </submittedName>
</protein>
<evidence type="ECO:0000256" key="1">
    <source>
        <dbReference type="SAM" id="MobiDB-lite"/>
    </source>
</evidence>
<dbReference type="GeneID" id="20674809"/>
<dbReference type="AlphaFoldDB" id="W4K4Q3"/>
<keyword evidence="3" id="KW-1185">Reference proteome</keyword>
<reference evidence="2 3" key="1">
    <citation type="journal article" date="2012" name="New Phytol.">
        <title>Insight into trade-off between wood decay and parasitism from the genome of a fungal forest pathogen.</title>
        <authorList>
            <person name="Olson A."/>
            <person name="Aerts A."/>
            <person name="Asiegbu F."/>
            <person name="Belbahri L."/>
            <person name="Bouzid O."/>
            <person name="Broberg A."/>
            <person name="Canback B."/>
            <person name="Coutinho P.M."/>
            <person name="Cullen D."/>
            <person name="Dalman K."/>
            <person name="Deflorio G."/>
            <person name="van Diepen L.T."/>
            <person name="Dunand C."/>
            <person name="Duplessis S."/>
            <person name="Durling M."/>
            <person name="Gonthier P."/>
            <person name="Grimwood J."/>
            <person name="Fossdal C.G."/>
            <person name="Hansson D."/>
            <person name="Henrissat B."/>
            <person name="Hietala A."/>
            <person name="Himmelstrand K."/>
            <person name="Hoffmeister D."/>
            <person name="Hogberg N."/>
            <person name="James T.Y."/>
            <person name="Karlsson M."/>
            <person name="Kohler A."/>
            <person name="Kues U."/>
            <person name="Lee Y.H."/>
            <person name="Lin Y.C."/>
            <person name="Lind M."/>
            <person name="Lindquist E."/>
            <person name="Lombard V."/>
            <person name="Lucas S."/>
            <person name="Lunden K."/>
            <person name="Morin E."/>
            <person name="Murat C."/>
            <person name="Park J."/>
            <person name="Raffaello T."/>
            <person name="Rouze P."/>
            <person name="Salamov A."/>
            <person name="Schmutz J."/>
            <person name="Solheim H."/>
            <person name="Stahlberg J."/>
            <person name="Velez H."/>
            <person name="de Vries R.P."/>
            <person name="Wiebenga A."/>
            <person name="Woodward S."/>
            <person name="Yakovlev I."/>
            <person name="Garbelotto M."/>
            <person name="Martin F."/>
            <person name="Grigoriev I.V."/>
            <person name="Stenlid J."/>
        </authorList>
    </citation>
    <scope>NUCLEOTIDE SEQUENCE [LARGE SCALE GENOMIC DNA]</scope>
    <source>
        <strain evidence="2 3">TC 32-1</strain>
    </source>
</reference>
<feature type="compositionally biased region" description="Basic residues" evidence="1">
    <location>
        <begin position="173"/>
        <end position="184"/>
    </location>
</feature>
<feature type="region of interest" description="Disordered" evidence="1">
    <location>
        <begin position="1"/>
        <end position="22"/>
    </location>
</feature>
<dbReference type="InParanoid" id="W4K4Q3"/>
<feature type="region of interest" description="Disordered" evidence="1">
    <location>
        <begin position="160"/>
        <end position="216"/>
    </location>
</feature>
<dbReference type="EMBL" id="KI925460">
    <property type="protein sequence ID" value="ETW80041.1"/>
    <property type="molecule type" value="Genomic_DNA"/>
</dbReference>
<dbReference type="Proteomes" id="UP000030671">
    <property type="component" value="Unassembled WGS sequence"/>
</dbReference>
<accession>W4K4Q3</accession>
<feature type="compositionally biased region" description="Basic and acidic residues" evidence="1">
    <location>
        <begin position="185"/>
        <end position="203"/>
    </location>
</feature>
<dbReference type="RefSeq" id="XP_009548565.1">
    <property type="nucleotide sequence ID" value="XM_009550270.1"/>
</dbReference>